<sequence length="106" mass="11780">MIPSVDQLAAISADFTDTVATWSDSFCLEPLLTTAHEHGVLRDVWIYQLLDDRDIILISVEVVPATFAHTMPVNWRDIRPDAEKRGVDAIGHVLERLNTLAQAALS</sequence>
<reference evidence="1 2" key="1">
    <citation type="submission" date="2016-10" db="EMBL/GenBank/DDBJ databases">
        <authorList>
            <person name="de Groot N.N."/>
        </authorList>
    </citation>
    <scope>NUCLEOTIDE SEQUENCE [LARGE SCALE GENOMIC DNA]</scope>
    <source>
        <strain evidence="1 2">CGMCC 4.3510</strain>
    </source>
</reference>
<proteinExistence type="predicted"/>
<dbReference type="AlphaFoldDB" id="A0A1I2JBL3"/>
<evidence type="ECO:0000313" key="1">
    <source>
        <dbReference type="EMBL" id="SFF51370.1"/>
    </source>
</evidence>
<gene>
    <name evidence="1" type="ORF">SAMN05216251_11713</name>
</gene>
<accession>A0A1I2JBL3</accession>
<name>A0A1I2JBL3_9ACTN</name>
<evidence type="ECO:0000313" key="2">
    <source>
        <dbReference type="Proteomes" id="UP000199323"/>
    </source>
</evidence>
<protein>
    <submittedName>
        <fullName evidence="1">Uncharacterized protein</fullName>
    </submittedName>
</protein>
<dbReference type="RefSeq" id="WP_093715937.1">
    <property type="nucleotide sequence ID" value="NZ_FONG01000017.1"/>
</dbReference>
<dbReference type="STRING" id="380248.SAMN05216251_11713"/>
<dbReference type="Proteomes" id="UP000199323">
    <property type="component" value="Unassembled WGS sequence"/>
</dbReference>
<dbReference type="EMBL" id="FONG01000017">
    <property type="protein sequence ID" value="SFF51370.1"/>
    <property type="molecule type" value="Genomic_DNA"/>
</dbReference>
<organism evidence="1 2">
    <name type="scientific">Actinacidiphila alni</name>
    <dbReference type="NCBI Taxonomy" id="380248"/>
    <lineage>
        <taxon>Bacteria</taxon>
        <taxon>Bacillati</taxon>
        <taxon>Actinomycetota</taxon>
        <taxon>Actinomycetes</taxon>
        <taxon>Kitasatosporales</taxon>
        <taxon>Streptomycetaceae</taxon>
        <taxon>Actinacidiphila</taxon>
    </lineage>
</organism>
<keyword evidence="2" id="KW-1185">Reference proteome</keyword>